<gene>
    <name evidence="1" type="ORF">F5147DRAFT_785083</name>
</gene>
<protein>
    <submittedName>
        <fullName evidence="1">Uncharacterized protein</fullName>
    </submittedName>
</protein>
<dbReference type="EMBL" id="JABBWM010000777">
    <property type="protein sequence ID" value="KAG2079423.1"/>
    <property type="molecule type" value="Genomic_DNA"/>
</dbReference>
<dbReference type="Proteomes" id="UP000823399">
    <property type="component" value="Unassembled WGS sequence"/>
</dbReference>
<proteinExistence type="predicted"/>
<evidence type="ECO:0000313" key="2">
    <source>
        <dbReference type="Proteomes" id="UP000823399"/>
    </source>
</evidence>
<keyword evidence="2" id="KW-1185">Reference proteome</keyword>
<comment type="caution">
    <text evidence="1">The sequence shown here is derived from an EMBL/GenBank/DDBJ whole genome shotgun (WGS) entry which is preliminary data.</text>
</comment>
<dbReference type="RefSeq" id="XP_041283974.1">
    <property type="nucleotide sequence ID" value="XM_041442897.1"/>
</dbReference>
<sequence>MLFRRRRPTFVDPSHKYPLIHTKPDRGTSVLDREWTYTHMCHSHCAHIAFGSLIHLEDSSSCHQFHIGRISEVVAQYKNVLIVNVTTFNHDARDPYNPPPVRLTLPTGIISLPKHLRFIRWCKKRTNRLPAYEIKPLMQSLKDLSQLFEGNESFENSRVDLGGAFLVQNSQDRYQDDLLRHVRNLDPLSDSSLTHTSLFSATS</sequence>
<dbReference type="OrthoDB" id="2693004at2759"/>
<evidence type="ECO:0000313" key="1">
    <source>
        <dbReference type="EMBL" id="KAG2079423.1"/>
    </source>
</evidence>
<reference evidence="1" key="1">
    <citation type="journal article" date="2020" name="New Phytol.">
        <title>Comparative genomics reveals dynamic genome evolution in host specialist ectomycorrhizal fungi.</title>
        <authorList>
            <person name="Lofgren L.A."/>
            <person name="Nguyen N.H."/>
            <person name="Vilgalys R."/>
            <person name="Ruytinx J."/>
            <person name="Liao H.L."/>
            <person name="Branco S."/>
            <person name="Kuo A."/>
            <person name="LaButti K."/>
            <person name="Lipzen A."/>
            <person name="Andreopoulos W."/>
            <person name="Pangilinan J."/>
            <person name="Riley R."/>
            <person name="Hundley H."/>
            <person name="Na H."/>
            <person name="Barry K."/>
            <person name="Grigoriev I.V."/>
            <person name="Stajich J.E."/>
            <person name="Kennedy P.G."/>
        </authorList>
    </citation>
    <scope>NUCLEOTIDE SEQUENCE</scope>
    <source>
        <strain evidence="1">FC423</strain>
    </source>
</reference>
<name>A0A9P7EQZ7_9AGAM</name>
<dbReference type="AlphaFoldDB" id="A0A9P7EQZ7"/>
<organism evidence="1 2">
    <name type="scientific">Suillus discolor</name>
    <dbReference type="NCBI Taxonomy" id="1912936"/>
    <lineage>
        <taxon>Eukaryota</taxon>
        <taxon>Fungi</taxon>
        <taxon>Dikarya</taxon>
        <taxon>Basidiomycota</taxon>
        <taxon>Agaricomycotina</taxon>
        <taxon>Agaricomycetes</taxon>
        <taxon>Agaricomycetidae</taxon>
        <taxon>Boletales</taxon>
        <taxon>Suillineae</taxon>
        <taxon>Suillaceae</taxon>
        <taxon>Suillus</taxon>
    </lineage>
</organism>
<dbReference type="GeneID" id="64705156"/>
<accession>A0A9P7EQZ7</accession>